<accession>A0A951QPT0</accession>
<protein>
    <submittedName>
        <fullName evidence="1">Uncharacterized protein</fullName>
    </submittedName>
</protein>
<reference evidence="1" key="1">
    <citation type="submission" date="2021-05" db="EMBL/GenBank/DDBJ databases">
        <authorList>
            <person name="Pietrasiak N."/>
            <person name="Ward R."/>
            <person name="Stajich J.E."/>
            <person name="Kurbessoian T."/>
        </authorList>
    </citation>
    <scope>NUCLEOTIDE SEQUENCE</scope>
    <source>
        <strain evidence="1">GSE-NOS-MK-12-04C</strain>
    </source>
</reference>
<evidence type="ECO:0000313" key="1">
    <source>
        <dbReference type="EMBL" id="MBW4669860.1"/>
    </source>
</evidence>
<reference evidence="1" key="2">
    <citation type="journal article" date="2022" name="Microbiol. Resour. Announc.">
        <title>Metagenome Sequencing to Explore Phylogenomics of Terrestrial Cyanobacteria.</title>
        <authorList>
            <person name="Ward R.D."/>
            <person name="Stajich J.E."/>
            <person name="Johansen J.R."/>
            <person name="Huntemann M."/>
            <person name="Clum A."/>
            <person name="Foster B."/>
            <person name="Foster B."/>
            <person name="Roux S."/>
            <person name="Palaniappan K."/>
            <person name="Varghese N."/>
            <person name="Mukherjee S."/>
            <person name="Reddy T.B.K."/>
            <person name="Daum C."/>
            <person name="Copeland A."/>
            <person name="Chen I.A."/>
            <person name="Ivanova N.N."/>
            <person name="Kyrpides N.C."/>
            <person name="Shapiro N."/>
            <person name="Eloe-Fadrosh E.A."/>
            <person name="Pietrasiak N."/>
        </authorList>
    </citation>
    <scope>NUCLEOTIDE SEQUENCE</scope>
    <source>
        <strain evidence="1">GSE-NOS-MK-12-04C</strain>
    </source>
</reference>
<dbReference type="Proteomes" id="UP000729701">
    <property type="component" value="Unassembled WGS sequence"/>
</dbReference>
<sequence>MAISELEAVVESYGVMLTVLETAATTHPSKHQILDVLKARDEVYTGLTNKTQASKEILMKVILLDERLKKQAGLIALQVQLSDWRASLHPPAEAWWWFLEPPTNQWDSFDWLWSALSVTCLTASLSLVVDISSRFLTGVPDTLGAFTITTQSVLTLLAAGGALTKAGQEGTERILKSLNIPKHFQKEVQCGFAVSLLLCLASFRFLLPQIAVFYKIEGHRAILS</sequence>
<comment type="caution">
    <text evidence="1">The sequence shown here is derived from an EMBL/GenBank/DDBJ whole genome shotgun (WGS) entry which is preliminary data.</text>
</comment>
<gene>
    <name evidence="1" type="ORF">KME60_21215</name>
</gene>
<dbReference type="AlphaFoldDB" id="A0A951QPT0"/>
<name>A0A951QPT0_9CYAN</name>
<dbReference type="EMBL" id="JAHHGZ010000024">
    <property type="protein sequence ID" value="MBW4669860.1"/>
    <property type="molecule type" value="Genomic_DNA"/>
</dbReference>
<organism evidence="1 2">
    <name type="scientific">Cyanomargarita calcarea GSE-NOS-MK-12-04C</name>
    <dbReference type="NCBI Taxonomy" id="2839659"/>
    <lineage>
        <taxon>Bacteria</taxon>
        <taxon>Bacillati</taxon>
        <taxon>Cyanobacteriota</taxon>
        <taxon>Cyanophyceae</taxon>
        <taxon>Nostocales</taxon>
        <taxon>Cyanomargaritaceae</taxon>
        <taxon>Cyanomargarita</taxon>
    </lineage>
</organism>
<evidence type="ECO:0000313" key="2">
    <source>
        <dbReference type="Proteomes" id="UP000729701"/>
    </source>
</evidence>
<proteinExistence type="predicted"/>